<feature type="transmembrane region" description="Helical" evidence="2">
    <location>
        <begin position="318"/>
        <end position="340"/>
    </location>
</feature>
<sequence>MMIQQGIFVTLFSLAVAAETSSAPRIPYDGKNLHLSSQYRLQGQDFHDRHTSSSQPVEKKETSFLDQEEVNDDVHRHQRHHLYPDDKYRHYKFLNTRTKTTTTTVPEKDHSDKETQEKVHDTINIHDRQEQPYQWVHSGTSNIKKHTPNIHHQTISLDDDFGFTKALNAHETTAKSMSTKKNSEKNGFADSLHMFAIWSLDNLFWLVPFVAHSYYNALYFFVTYQVLVAASCVIGSVQGVTFEQAQSLNMVWGGMGALVCWLLVCVFYWRSRQSASGKKVGTSSSSVDEESGLNTPLLPQKAHKPEQNLSMPVAKPTALLTISMTVLAGVDDLFFVPVILDKTILSWKQICLGSFVAVLLWTCFAVVMARLLHRFMSAIPLYKVLFFYAAVMTGHSQWDLFSSHADELKMLSHEVKP</sequence>
<feature type="compositionally biased region" description="Basic and acidic residues" evidence="1">
    <location>
        <begin position="46"/>
        <end position="63"/>
    </location>
</feature>
<gene>
    <name evidence="4" type="ORF">SEMRO_178_G077990.1</name>
</gene>
<keyword evidence="2" id="KW-0472">Membrane</keyword>
<feature type="transmembrane region" description="Helical" evidence="2">
    <location>
        <begin position="381"/>
        <end position="398"/>
    </location>
</feature>
<name>A0A9N8H934_9STRA</name>
<feature type="region of interest" description="Disordered" evidence="1">
    <location>
        <begin position="46"/>
        <end position="76"/>
    </location>
</feature>
<evidence type="ECO:0000313" key="5">
    <source>
        <dbReference type="Proteomes" id="UP001153069"/>
    </source>
</evidence>
<feature type="transmembrane region" description="Helical" evidence="2">
    <location>
        <begin position="250"/>
        <end position="269"/>
    </location>
</feature>
<comment type="caution">
    <text evidence="4">The sequence shown here is derived from an EMBL/GenBank/DDBJ whole genome shotgun (WGS) entry which is preliminary data.</text>
</comment>
<keyword evidence="5" id="KW-1185">Reference proteome</keyword>
<organism evidence="4 5">
    <name type="scientific">Seminavis robusta</name>
    <dbReference type="NCBI Taxonomy" id="568900"/>
    <lineage>
        <taxon>Eukaryota</taxon>
        <taxon>Sar</taxon>
        <taxon>Stramenopiles</taxon>
        <taxon>Ochrophyta</taxon>
        <taxon>Bacillariophyta</taxon>
        <taxon>Bacillariophyceae</taxon>
        <taxon>Bacillariophycidae</taxon>
        <taxon>Naviculales</taxon>
        <taxon>Naviculaceae</taxon>
        <taxon>Seminavis</taxon>
    </lineage>
</organism>
<reference evidence="4" key="1">
    <citation type="submission" date="2020-06" db="EMBL/GenBank/DDBJ databases">
        <authorList>
            <consortium name="Plant Systems Biology data submission"/>
        </authorList>
    </citation>
    <scope>NUCLEOTIDE SEQUENCE</scope>
    <source>
        <strain evidence="4">D6</strain>
    </source>
</reference>
<evidence type="ECO:0000256" key="1">
    <source>
        <dbReference type="SAM" id="MobiDB-lite"/>
    </source>
</evidence>
<evidence type="ECO:0000256" key="2">
    <source>
        <dbReference type="SAM" id="Phobius"/>
    </source>
</evidence>
<evidence type="ECO:0000256" key="3">
    <source>
        <dbReference type="SAM" id="SignalP"/>
    </source>
</evidence>
<feature type="signal peptide" evidence="3">
    <location>
        <begin position="1"/>
        <end position="17"/>
    </location>
</feature>
<proteinExistence type="predicted"/>
<dbReference type="AlphaFoldDB" id="A0A9N8H934"/>
<feature type="region of interest" description="Disordered" evidence="1">
    <location>
        <begin position="277"/>
        <end position="306"/>
    </location>
</feature>
<feature type="compositionally biased region" description="Low complexity" evidence="1">
    <location>
        <begin position="277"/>
        <end position="286"/>
    </location>
</feature>
<accession>A0A9N8H934</accession>
<evidence type="ECO:0000313" key="4">
    <source>
        <dbReference type="EMBL" id="CAB9503845.1"/>
    </source>
</evidence>
<protein>
    <submittedName>
        <fullName evidence="4">Uncharacterized protein</fullName>
    </submittedName>
</protein>
<feature type="transmembrane region" description="Helical" evidence="2">
    <location>
        <begin position="346"/>
        <end position="369"/>
    </location>
</feature>
<keyword evidence="2" id="KW-1133">Transmembrane helix</keyword>
<keyword evidence="3" id="KW-0732">Signal</keyword>
<dbReference type="EMBL" id="CAICTM010000177">
    <property type="protein sequence ID" value="CAB9503845.1"/>
    <property type="molecule type" value="Genomic_DNA"/>
</dbReference>
<feature type="transmembrane region" description="Helical" evidence="2">
    <location>
        <begin position="218"/>
        <end position="238"/>
    </location>
</feature>
<feature type="chain" id="PRO_5040507797" evidence="3">
    <location>
        <begin position="18"/>
        <end position="417"/>
    </location>
</feature>
<dbReference type="Proteomes" id="UP001153069">
    <property type="component" value="Unassembled WGS sequence"/>
</dbReference>
<keyword evidence="2" id="KW-0812">Transmembrane</keyword>
<feature type="transmembrane region" description="Helical" evidence="2">
    <location>
        <begin position="192"/>
        <end position="211"/>
    </location>
</feature>